<evidence type="ECO:0000313" key="1">
    <source>
        <dbReference type="EMBL" id="ADI73366.1"/>
    </source>
</evidence>
<reference evidence="1 2" key="1">
    <citation type="submission" date="2010-06" db="EMBL/GenBank/DDBJ databases">
        <title>Complete sequence chromosome of Methanohalobium evestigatum Z-7303.</title>
        <authorList>
            <consortium name="US DOE Joint Genome Institute"/>
            <person name="Lucas S."/>
            <person name="Copeland A."/>
            <person name="Lapidus A."/>
            <person name="Cheng J.-F."/>
            <person name="Bruce D."/>
            <person name="Goodwin L."/>
            <person name="Pitluck S."/>
            <person name="Saunders E."/>
            <person name="Detter J.C."/>
            <person name="Han C."/>
            <person name="Tapia R."/>
            <person name="Land M."/>
            <person name="Hauser L."/>
            <person name="Kyrpides N."/>
            <person name="Mikhailova N."/>
            <person name="Sieprawska-Lupa M."/>
            <person name="Whitman W.B."/>
            <person name="Anderson I."/>
            <person name="Woyke T."/>
        </authorList>
    </citation>
    <scope>NUCLEOTIDE SEQUENCE [LARGE SCALE GENOMIC DNA]</scope>
    <source>
        <strain evidence="2">ATCC BAA-1072 / DSM 3721 / NBRC 107634 / OCM 161 / Z-7303</strain>
    </source>
</reference>
<evidence type="ECO:0000313" key="2">
    <source>
        <dbReference type="Proteomes" id="UP000000391"/>
    </source>
</evidence>
<dbReference type="STRING" id="644295.Metev_0451"/>
<accession>D7E824</accession>
<organism evidence="1 2">
    <name type="scientific">Methanohalobium evestigatum (strain ATCC BAA-1072 / DSM 3721 / NBRC 107634 / OCM 161 / Z-7303)</name>
    <dbReference type="NCBI Taxonomy" id="644295"/>
    <lineage>
        <taxon>Archaea</taxon>
        <taxon>Methanobacteriati</taxon>
        <taxon>Methanobacteriota</taxon>
        <taxon>Stenosarchaea group</taxon>
        <taxon>Methanomicrobia</taxon>
        <taxon>Methanosarcinales</taxon>
        <taxon>Methanosarcinaceae</taxon>
        <taxon>Methanohalobium</taxon>
    </lineage>
</organism>
<dbReference type="Proteomes" id="UP000000391">
    <property type="component" value="Chromosome"/>
</dbReference>
<protein>
    <submittedName>
        <fullName evidence="1">Uncharacterized protein</fullName>
    </submittedName>
</protein>
<proteinExistence type="predicted"/>
<dbReference type="HOGENOM" id="CLU_3282836_0_0_2"/>
<dbReference type="EMBL" id="CP002069">
    <property type="protein sequence ID" value="ADI73366.1"/>
    <property type="molecule type" value="Genomic_DNA"/>
</dbReference>
<keyword evidence="2" id="KW-1185">Reference proteome</keyword>
<dbReference type="AlphaFoldDB" id="D7E824"/>
<sequence>MPMRERSEEEAEQYPRKDQIAQHKDCRYFDPVFLISVFAG</sequence>
<gene>
    <name evidence="1" type="ordered locus">Metev_0451</name>
</gene>
<name>D7E824_METEZ</name>
<dbReference type="KEGG" id="mev:Metev_0451"/>